<evidence type="ECO:0000256" key="2">
    <source>
        <dbReference type="ARBA" id="ARBA00022490"/>
    </source>
</evidence>
<dbReference type="GO" id="GO:0000160">
    <property type="term" value="P:phosphorelay signal transduction system"/>
    <property type="evidence" value="ECO:0007669"/>
    <property type="project" value="UniProtKB-KW"/>
</dbReference>
<evidence type="ECO:0000313" key="12">
    <source>
        <dbReference type="Proteomes" id="UP000547209"/>
    </source>
</evidence>
<dbReference type="InterPro" id="IPR001789">
    <property type="entry name" value="Sig_transdc_resp-reg_receiver"/>
</dbReference>
<dbReference type="Pfam" id="PF12833">
    <property type="entry name" value="HTH_18"/>
    <property type="match status" value="1"/>
</dbReference>
<dbReference type="PRINTS" id="PR00032">
    <property type="entry name" value="HTHARAC"/>
</dbReference>
<name>A0A7X0VFX5_9BACL</name>
<evidence type="ECO:0000256" key="3">
    <source>
        <dbReference type="ARBA" id="ARBA00022553"/>
    </source>
</evidence>
<comment type="caution">
    <text evidence="11">The sequence shown here is derived from an EMBL/GenBank/DDBJ whole genome shotgun (WGS) entry which is preliminary data.</text>
</comment>
<dbReference type="CDD" id="cd17536">
    <property type="entry name" value="REC_YesN-like"/>
    <property type="match status" value="1"/>
</dbReference>
<dbReference type="PROSITE" id="PS01124">
    <property type="entry name" value="HTH_ARAC_FAMILY_2"/>
    <property type="match status" value="1"/>
</dbReference>
<dbReference type="RefSeq" id="WP_185143207.1">
    <property type="nucleotide sequence ID" value="NZ_JACJVP010000023.1"/>
</dbReference>
<dbReference type="SMART" id="SM00448">
    <property type="entry name" value="REC"/>
    <property type="match status" value="1"/>
</dbReference>
<reference evidence="11 12" key="1">
    <citation type="submission" date="2020-08" db="EMBL/GenBank/DDBJ databases">
        <title>Cohnella phylogeny.</title>
        <authorList>
            <person name="Dunlap C."/>
        </authorList>
    </citation>
    <scope>NUCLEOTIDE SEQUENCE [LARGE SCALE GENOMIC DNA]</scope>
    <source>
        <strain evidence="11 12">DSM 28246</strain>
    </source>
</reference>
<dbReference type="PANTHER" id="PTHR42713">
    <property type="entry name" value="HISTIDINE KINASE-RELATED"/>
    <property type="match status" value="1"/>
</dbReference>
<keyword evidence="12" id="KW-1185">Reference proteome</keyword>
<dbReference type="InterPro" id="IPR020449">
    <property type="entry name" value="Tscrpt_reg_AraC-type_HTH"/>
</dbReference>
<dbReference type="PROSITE" id="PS50110">
    <property type="entry name" value="RESPONSE_REGULATORY"/>
    <property type="match status" value="1"/>
</dbReference>
<dbReference type="SMART" id="SM00342">
    <property type="entry name" value="HTH_ARAC"/>
    <property type="match status" value="1"/>
</dbReference>
<dbReference type="GO" id="GO:0043565">
    <property type="term" value="F:sequence-specific DNA binding"/>
    <property type="evidence" value="ECO:0007669"/>
    <property type="project" value="InterPro"/>
</dbReference>
<feature type="domain" description="HTH araC/xylS-type" evidence="9">
    <location>
        <begin position="246"/>
        <end position="346"/>
    </location>
</feature>
<evidence type="ECO:0000256" key="4">
    <source>
        <dbReference type="ARBA" id="ARBA00023012"/>
    </source>
</evidence>
<evidence type="ECO:0000259" key="10">
    <source>
        <dbReference type="PROSITE" id="PS50110"/>
    </source>
</evidence>
<dbReference type="PROSITE" id="PS00041">
    <property type="entry name" value="HTH_ARAC_FAMILY_1"/>
    <property type="match status" value="1"/>
</dbReference>
<dbReference type="AlphaFoldDB" id="A0A7X0VFX5"/>
<organism evidence="11 12">
    <name type="scientific">Cohnella nanjingensis</name>
    <dbReference type="NCBI Taxonomy" id="1387779"/>
    <lineage>
        <taxon>Bacteria</taxon>
        <taxon>Bacillati</taxon>
        <taxon>Bacillota</taxon>
        <taxon>Bacilli</taxon>
        <taxon>Bacillales</taxon>
        <taxon>Paenibacillaceae</taxon>
        <taxon>Cohnella</taxon>
    </lineage>
</organism>
<dbReference type="Proteomes" id="UP000547209">
    <property type="component" value="Unassembled WGS sequence"/>
</dbReference>
<keyword evidence="7" id="KW-0804">Transcription</keyword>
<proteinExistence type="predicted"/>
<evidence type="ECO:0000259" key="9">
    <source>
        <dbReference type="PROSITE" id="PS01124"/>
    </source>
</evidence>
<keyword evidence="4" id="KW-0902">Two-component regulatory system</keyword>
<evidence type="ECO:0000256" key="1">
    <source>
        <dbReference type="ARBA" id="ARBA00004496"/>
    </source>
</evidence>
<dbReference type="EMBL" id="JACJVP010000023">
    <property type="protein sequence ID" value="MBB6671738.1"/>
    <property type="molecule type" value="Genomic_DNA"/>
</dbReference>
<keyword evidence="2" id="KW-0963">Cytoplasm</keyword>
<dbReference type="GO" id="GO:0003700">
    <property type="term" value="F:DNA-binding transcription factor activity"/>
    <property type="evidence" value="ECO:0007669"/>
    <property type="project" value="InterPro"/>
</dbReference>
<evidence type="ECO:0000313" key="11">
    <source>
        <dbReference type="EMBL" id="MBB6671738.1"/>
    </source>
</evidence>
<evidence type="ECO:0000256" key="8">
    <source>
        <dbReference type="PROSITE-ProRule" id="PRU00169"/>
    </source>
</evidence>
<feature type="modified residue" description="4-aspartylphosphate" evidence="8">
    <location>
        <position position="54"/>
    </location>
</feature>
<feature type="domain" description="Response regulatory" evidence="10">
    <location>
        <begin position="2"/>
        <end position="119"/>
    </location>
</feature>
<dbReference type="InterPro" id="IPR009057">
    <property type="entry name" value="Homeodomain-like_sf"/>
</dbReference>
<dbReference type="Gene3D" id="3.40.50.2300">
    <property type="match status" value="1"/>
</dbReference>
<evidence type="ECO:0000256" key="7">
    <source>
        <dbReference type="ARBA" id="ARBA00023163"/>
    </source>
</evidence>
<dbReference type="GO" id="GO:0005737">
    <property type="term" value="C:cytoplasm"/>
    <property type="evidence" value="ECO:0007669"/>
    <property type="project" value="UniProtKB-SubCell"/>
</dbReference>
<dbReference type="InterPro" id="IPR018062">
    <property type="entry name" value="HTH_AraC-typ_CS"/>
</dbReference>
<dbReference type="Gene3D" id="1.10.10.60">
    <property type="entry name" value="Homeodomain-like"/>
    <property type="match status" value="2"/>
</dbReference>
<dbReference type="InterPro" id="IPR018060">
    <property type="entry name" value="HTH_AraC"/>
</dbReference>
<protein>
    <submittedName>
        <fullName evidence="11">Response regulator</fullName>
    </submittedName>
</protein>
<dbReference type="PANTHER" id="PTHR42713:SF3">
    <property type="entry name" value="TRANSCRIPTIONAL REGULATORY PROTEIN HPTR"/>
    <property type="match status" value="1"/>
</dbReference>
<evidence type="ECO:0000256" key="5">
    <source>
        <dbReference type="ARBA" id="ARBA00023015"/>
    </source>
</evidence>
<evidence type="ECO:0000256" key="6">
    <source>
        <dbReference type="ARBA" id="ARBA00023125"/>
    </source>
</evidence>
<sequence>MKILIVDDEPVIRKGVMKLLENSHIAITEMREARNGEEALLAIAESKPDLIVTDIEMNVMDGLDLIERIREMHADIELIVLTGHADFHYVQRALRHQVADYLLKPITQESLNQVLSKTLLKDPAKWTSLMDFDSIRAMTGIVGALARDVMGEHERESREHLGQWFGFCADKGYSWTELKRIMGHFELLFRSELYLLLKGYPKAQAAEELRVAGSVDEMRANWEQYLDALIASISDKRSPRNKRVVDEAVRFIEARYGDKELNLQAIAANAKVSPAYMSKMFREVMAKPITQYLNDYRLEKASAFLLAQTDAKIAAVADACGFNDYPYFSKVFKKHYGVSPLEYKEKH</sequence>
<dbReference type="InterPro" id="IPR011006">
    <property type="entry name" value="CheY-like_superfamily"/>
</dbReference>
<keyword evidence="3 8" id="KW-0597">Phosphoprotein</keyword>
<dbReference type="SUPFAM" id="SSF52172">
    <property type="entry name" value="CheY-like"/>
    <property type="match status" value="1"/>
</dbReference>
<keyword evidence="5" id="KW-0805">Transcription regulation</keyword>
<dbReference type="SUPFAM" id="SSF46689">
    <property type="entry name" value="Homeodomain-like"/>
    <property type="match status" value="1"/>
</dbReference>
<dbReference type="Pfam" id="PF00072">
    <property type="entry name" value="Response_reg"/>
    <property type="match status" value="1"/>
</dbReference>
<keyword evidence="6" id="KW-0238">DNA-binding</keyword>
<gene>
    <name evidence="11" type="ORF">H7C19_13690</name>
</gene>
<accession>A0A7X0VFX5</accession>
<dbReference type="InterPro" id="IPR051552">
    <property type="entry name" value="HptR"/>
</dbReference>
<comment type="subcellular location">
    <subcellularLocation>
        <location evidence="1">Cytoplasm</location>
    </subcellularLocation>
</comment>